<evidence type="ECO:0000256" key="5">
    <source>
        <dbReference type="ARBA" id="ARBA00023186"/>
    </source>
</evidence>
<dbReference type="PROSITE" id="PS51329">
    <property type="entry name" value="C_CAP_COFACTOR_C"/>
    <property type="match status" value="1"/>
</dbReference>
<name>A0ABD2MGV5_9CUCU</name>
<dbReference type="InterPro" id="IPR016098">
    <property type="entry name" value="CAP/MinC_C"/>
</dbReference>
<dbReference type="InterPro" id="IPR012945">
    <property type="entry name" value="Tubulin-bd_cofactor_C_dom"/>
</dbReference>
<comment type="subunit">
    <text evidence="6">Supercomplex made of cofactors A to E. Cofactors A and D function by capturing and stabilizing tubulin in a quasi-native conformation. Cofactor E binds to the cofactor D-tubulin complex; interaction with cofactor C then causes the release of tubulin polypeptides that are committed to the native state.</text>
</comment>
<proteinExistence type="inferred from homology"/>
<dbReference type="InterPro" id="IPR031925">
    <property type="entry name" value="TBCC_N"/>
</dbReference>
<keyword evidence="4" id="KW-0007">Acetylation</keyword>
<keyword evidence="9" id="KW-1185">Reference proteome</keyword>
<evidence type="ECO:0000256" key="1">
    <source>
        <dbReference type="ARBA" id="ARBA00004496"/>
    </source>
</evidence>
<evidence type="ECO:0000259" key="7">
    <source>
        <dbReference type="PROSITE" id="PS51329"/>
    </source>
</evidence>
<evidence type="ECO:0000313" key="8">
    <source>
        <dbReference type="EMBL" id="KAL3265611.1"/>
    </source>
</evidence>
<dbReference type="AlphaFoldDB" id="A0ABD2MGV5"/>
<dbReference type="Pfam" id="PF16752">
    <property type="entry name" value="TBCC_N"/>
    <property type="match status" value="1"/>
</dbReference>
<reference evidence="8 9" key="1">
    <citation type="journal article" date="2021" name="BMC Biol.">
        <title>Horizontally acquired antibacterial genes associated with adaptive radiation of ladybird beetles.</title>
        <authorList>
            <person name="Li H.S."/>
            <person name="Tang X.F."/>
            <person name="Huang Y.H."/>
            <person name="Xu Z.Y."/>
            <person name="Chen M.L."/>
            <person name="Du X.Y."/>
            <person name="Qiu B.Y."/>
            <person name="Chen P.T."/>
            <person name="Zhang W."/>
            <person name="Slipinski A."/>
            <person name="Escalona H.E."/>
            <person name="Waterhouse R.M."/>
            <person name="Zwick A."/>
            <person name="Pang H."/>
        </authorList>
    </citation>
    <scope>NUCLEOTIDE SEQUENCE [LARGE SCALE GENOMIC DNA]</scope>
    <source>
        <strain evidence="8">SYSU2018</strain>
    </source>
</reference>
<dbReference type="PANTHER" id="PTHR15139">
    <property type="entry name" value="TUBULIN FOLDING COFACTOR C"/>
    <property type="match status" value="1"/>
</dbReference>
<dbReference type="InterPro" id="IPR017901">
    <property type="entry name" value="C-CAP_CF_C-like"/>
</dbReference>
<comment type="similarity">
    <text evidence="2">Belongs to the TBCC family.</text>
</comment>
<protein>
    <recommendedName>
        <fullName evidence="7">C-CAP/cofactor C-like domain-containing protein</fullName>
    </recommendedName>
</protein>
<dbReference type="InterPro" id="IPR038397">
    <property type="entry name" value="TBCC_N_sf"/>
</dbReference>
<dbReference type="EMBL" id="JABFTP020000001">
    <property type="protein sequence ID" value="KAL3265611.1"/>
    <property type="molecule type" value="Genomic_DNA"/>
</dbReference>
<dbReference type="InterPro" id="IPR006599">
    <property type="entry name" value="CARP_motif"/>
</dbReference>
<comment type="caution">
    <text evidence="8">The sequence shown here is derived from an EMBL/GenBank/DDBJ whole genome shotgun (WGS) entry which is preliminary data.</text>
</comment>
<keyword evidence="3" id="KW-0963">Cytoplasm</keyword>
<dbReference type="Pfam" id="PF07986">
    <property type="entry name" value="TBCC"/>
    <property type="match status" value="1"/>
</dbReference>
<gene>
    <name evidence="8" type="ORF">HHI36_009815</name>
</gene>
<evidence type="ECO:0000256" key="2">
    <source>
        <dbReference type="ARBA" id="ARBA00008848"/>
    </source>
</evidence>
<keyword evidence="5" id="KW-0143">Chaperone</keyword>
<sequence>MDTVDDRIGVIAKRDHDRKLNIQIQKNIKESRSAKNENIDFFGKEFSDKCADIEDLLNRSASLSKTDLPNHFNDIFKDLLILQKYVAASNIFLRSYDIKRCNEALNTLTNRAKELEDELLPKKKFGFKNKSKLATENNMNDKGIDQPDFSQHAKKTSFDDESNGFSGKSNEVLCLKENEVFKKDVTIHHMTNCTVRIFGTPSTLHLNALNNCTILSGPVSTSIFASNCENCILVIACQQLRLHSSKDVKIYLHVTSRAIMEDCTDISISPYNFKYEGIQAHFQQSGLDVSINNWQGIDDFNWLKLNEHSPNWKVLDESERKESWD</sequence>
<evidence type="ECO:0000313" key="9">
    <source>
        <dbReference type="Proteomes" id="UP001516400"/>
    </source>
</evidence>
<evidence type="ECO:0000256" key="3">
    <source>
        <dbReference type="ARBA" id="ARBA00022490"/>
    </source>
</evidence>
<evidence type="ECO:0000256" key="4">
    <source>
        <dbReference type="ARBA" id="ARBA00022990"/>
    </source>
</evidence>
<comment type="subcellular location">
    <subcellularLocation>
        <location evidence="1">Cytoplasm</location>
    </subcellularLocation>
</comment>
<feature type="domain" description="C-CAP/cofactor C-like" evidence="7">
    <location>
        <begin position="154"/>
        <end position="302"/>
    </location>
</feature>
<organism evidence="8 9">
    <name type="scientific">Cryptolaemus montrouzieri</name>
    <dbReference type="NCBI Taxonomy" id="559131"/>
    <lineage>
        <taxon>Eukaryota</taxon>
        <taxon>Metazoa</taxon>
        <taxon>Ecdysozoa</taxon>
        <taxon>Arthropoda</taxon>
        <taxon>Hexapoda</taxon>
        <taxon>Insecta</taxon>
        <taxon>Pterygota</taxon>
        <taxon>Neoptera</taxon>
        <taxon>Endopterygota</taxon>
        <taxon>Coleoptera</taxon>
        <taxon>Polyphaga</taxon>
        <taxon>Cucujiformia</taxon>
        <taxon>Coccinelloidea</taxon>
        <taxon>Coccinellidae</taxon>
        <taxon>Scymninae</taxon>
        <taxon>Scymnini</taxon>
        <taxon>Cryptolaemus</taxon>
    </lineage>
</organism>
<dbReference type="InterPro" id="IPR027684">
    <property type="entry name" value="TBCC"/>
</dbReference>
<dbReference type="SMART" id="SM00673">
    <property type="entry name" value="CARP"/>
    <property type="match status" value="2"/>
</dbReference>
<dbReference type="Proteomes" id="UP001516400">
    <property type="component" value="Unassembled WGS sequence"/>
</dbReference>
<dbReference type="GO" id="GO:0005737">
    <property type="term" value="C:cytoplasm"/>
    <property type="evidence" value="ECO:0007669"/>
    <property type="project" value="UniProtKB-SubCell"/>
</dbReference>
<evidence type="ECO:0000256" key="6">
    <source>
        <dbReference type="ARBA" id="ARBA00026055"/>
    </source>
</evidence>
<dbReference type="Gene3D" id="1.20.58.1250">
    <property type="entry name" value="Tubulin Binding Cofactor C, N-terminal domain"/>
    <property type="match status" value="1"/>
</dbReference>
<accession>A0ABD2MGV5</accession>
<dbReference type="Gene3D" id="2.160.20.70">
    <property type="match status" value="1"/>
</dbReference>
<dbReference type="PANTHER" id="PTHR15139:SF0">
    <property type="entry name" value="TUBULIN-SPECIFIC CHAPERONE C"/>
    <property type="match status" value="1"/>
</dbReference>